<dbReference type="Proteomes" id="UP000003250">
    <property type="component" value="Unassembled WGS sequence"/>
</dbReference>
<dbReference type="Gene3D" id="3.40.1350.10">
    <property type="match status" value="1"/>
</dbReference>
<protein>
    <recommendedName>
        <fullName evidence="3">PD(D/E)XK endonuclease domain-containing protein</fullName>
    </recommendedName>
</protein>
<reference evidence="1 2" key="1">
    <citation type="journal article" date="2012" name="J. Bacteriol.">
        <title>Draft Genome Sequence of Mesorhizobium alhagi CCNWXJ12-2T, a Novel Salt-Resistant Species Isolated from the Desert of Northwestern China.</title>
        <authorList>
            <person name="Zhou M."/>
            <person name="Chen W."/>
            <person name="Chen H."/>
            <person name="Wei G."/>
        </authorList>
    </citation>
    <scope>NUCLEOTIDE SEQUENCE [LARGE SCALE GENOMIC DNA]</scope>
    <source>
        <strain evidence="1 2">CCNWXJ12-2</strain>
    </source>
</reference>
<dbReference type="GO" id="GO:0003676">
    <property type="term" value="F:nucleic acid binding"/>
    <property type="evidence" value="ECO:0007669"/>
    <property type="project" value="InterPro"/>
</dbReference>
<dbReference type="EMBL" id="AHAM01000039">
    <property type="protein sequence ID" value="EHK58168.1"/>
    <property type="molecule type" value="Genomic_DNA"/>
</dbReference>
<proteinExistence type="predicted"/>
<dbReference type="OrthoDB" id="8450487at2"/>
<accession>H0HM83</accession>
<sequence length="135" mass="15427">MSGYNTGIAAEYFVLSQLYRQGHEAYVTLGNRKAIDIRVVFPGEQAISIDVKSVRGYSSIPMNNVLIAPHHFIICVIYRNRFEKLEYFPDVYVVPSEELGAILRDFNGQLRLFRGPLDRFLNAWHLLARDVPPAV</sequence>
<organism evidence="1 2">
    <name type="scientific">Mesorhizobium alhagi CCNWXJ12-2</name>
    <dbReference type="NCBI Taxonomy" id="1107882"/>
    <lineage>
        <taxon>Bacteria</taxon>
        <taxon>Pseudomonadati</taxon>
        <taxon>Pseudomonadota</taxon>
        <taxon>Alphaproteobacteria</taxon>
        <taxon>Hyphomicrobiales</taxon>
        <taxon>Phyllobacteriaceae</taxon>
        <taxon>Allomesorhizobium</taxon>
    </lineage>
</organism>
<evidence type="ECO:0008006" key="3">
    <source>
        <dbReference type="Google" id="ProtNLM"/>
    </source>
</evidence>
<gene>
    <name evidence="1" type="ORF">MAXJ12_06233</name>
</gene>
<name>H0HM83_9HYPH</name>
<evidence type="ECO:0000313" key="1">
    <source>
        <dbReference type="EMBL" id="EHK58168.1"/>
    </source>
</evidence>
<dbReference type="InterPro" id="IPR011856">
    <property type="entry name" value="tRNA_endonuc-like_dom_sf"/>
</dbReference>
<keyword evidence="2" id="KW-1185">Reference proteome</keyword>
<dbReference type="RefSeq" id="WP_008834895.1">
    <property type="nucleotide sequence ID" value="NZ_AHAM01000039.1"/>
</dbReference>
<evidence type="ECO:0000313" key="2">
    <source>
        <dbReference type="Proteomes" id="UP000003250"/>
    </source>
</evidence>
<dbReference type="AlphaFoldDB" id="H0HM83"/>